<dbReference type="Proteomes" id="UP000515733">
    <property type="component" value="Chromosome"/>
</dbReference>
<organism evidence="1 2">
    <name type="scientific">Denitratisoma oestradiolicum</name>
    <dbReference type="NCBI Taxonomy" id="311182"/>
    <lineage>
        <taxon>Bacteria</taxon>
        <taxon>Pseudomonadati</taxon>
        <taxon>Pseudomonadota</taxon>
        <taxon>Betaproteobacteria</taxon>
        <taxon>Nitrosomonadales</taxon>
        <taxon>Sterolibacteriaceae</taxon>
        <taxon>Denitratisoma</taxon>
    </lineage>
</organism>
<protein>
    <recommendedName>
        <fullName evidence="3">Phage tail protein</fullName>
    </recommendedName>
</protein>
<evidence type="ECO:0000313" key="2">
    <source>
        <dbReference type="Proteomes" id="UP000515733"/>
    </source>
</evidence>
<evidence type="ECO:0008006" key="3">
    <source>
        <dbReference type="Google" id="ProtNLM"/>
    </source>
</evidence>
<dbReference type="Pfam" id="PF09684">
    <property type="entry name" value="Tail_P2_I"/>
    <property type="match status" value="1"/>
</dbReference>
<gene>
    <name evidence="1" type="ORF">DENOEST_3998</name>
</gene>
<dbReference type="EMBL" id="LR778301">
    <property type="protein sequence ID" value="CAB1371152.1"/>
    <property type="molecule type" value="Genomic_DNA"/>
</dbReference>
<accession>A0A6S6Y6H8</accession>
<name>A0A6S6Y6H8_9PROT</name>
<dbReference type="AlphaFoldDB" id="A0A6S6Y6H8"/>
<dbReference type="InterPro" id="IPR006521">
    <property type="entry name" value="Tail_protein_I"/>
</dbReference>
<sequence>MTADHLLPANATPLERALSLATNSLSRLTLPADAIRQFKTDPSDPLLPWLIWEYGLGELLPYLPEPRALIAEGILWQRLRGTPAALATALSWIGMRATVEQEPPGVRFAEFQLDPGEVLDNDTAIANLIAIARLSAPARSRLSRIYHGHDLRRVLLDESRLGEALLSDHSGVFWRDGQTKLSFGRGHQWVNPPPDIVLAPAREAVRFVVARLIDRTLLDFSSLGEPGHTLNEEILHSHLFTLANALGVPDPLGMRPERRFCRAMVVLSDSTPLGDINANLPRFVWRETGAPIALGSGDRLSATPHRLTRVEVLERFVRGHPGDLVVPTLALQSHRARQAISRVQARADQALGMWALGESLPSLDQGFVRRDHTRGNPALPDAAGWRSRLYQRAQVVLSEVILGEINTRTPRRALLRTRPLSTLGDLTLGDVAEVEWRTLTEMHIAISGFTDATPYGFVETPSSLSRLLTRSTGRNTHTQAAPSRVALASGRATWSGQTWTGVRWPTSSWTDTRELIGCAHSTQS</sequence>
<keyword evidence="2" id="KW-1185">Reference proteome</keyword>
<proteinExistence type="predicted"/>
<evidence type="ECO:0000313" key="1">
    <source>
        <dbReference type="EMBL" id="CAB1371152.1"/>
    </source>
</evidence>
<dbReference type="KEGG" id="doe:DENOEST_3998"/>
<dbReference type="RefSeq" id="WP_183148296.1">
    <property type="nucleotide sequence ID" value="NZ_LR778301.1"/>
</dbReference>
<reference evidence="1 2" key="1">
    <citation type="submission" date="2020-03" db="EMBL/GenBank/DDBJ databases">
        <authorList>
            <consortium name="Genoscope - CEA"/>
            <person name="William W."/>
        </authorList>
    </citation>
    <scope>NUCLEOTIDE SEQUENCE [LARGE SCALE GENOMIC DNA]</scope>
    <source>
        <strain evidence="2">DSM 16959</strain>
    </source>
</reference>